<gene>
    <name evidence="2" type="ORF">LEP1GSC060_1408</name>
</gene>
<reference evidence="2" key="1">
    <citation type="submission" date="2013-03" db="EMBL/GenBank/DDBJ databases">
        <authorList>
            <person name="Harkins D.M."/>
            <person name="Durkin A.S."/>
            <person name="Brinkac L.M."/>
            <person name="Haft D.H."/>
            <person name="Selengut J.D."/>
            <person name="Sanka R."/>
            <person name="DePew J."/>
            <person name="Purushe J."/>
            <person name="Hartskeerl R.A."/>
            <person name="Ahmed A."/>
            <person name="van der Linden H."/>
            <person name="Goris M.G.A."/>
            <person name="Vinetz J.M."/>
            <person name="Sutton G.G."/>
            <person name="Nierman W.C."/>
            <person name="Fouts D.E."/>
        </authorList>
    </citation>
    <scope>NUCLEOTIDE SEQUENCE [LARGE SCALE GENOMIC DNA]</scope>
    <source>
        <strain evidence="2">ICFT</strain>
    </source>
</reference>
<keyword evidence="1" id="KW-0812">Transmembrane</keyword>
<keyword evidence="1" id="KW-1133">Transmembrane helix</keyword>
<comment type="caution">
    <text evidence="2">The sequence shown here is derived from an EMBL/GenBank/DDBJ whole genome shotgun (WGS) entry which is preliminary data.</text>
</comment>
<sequence length="56" mass="6738">MKVQAFFRRLGVFLFLPMCTVVRYLFEKNFREIYKIHSLVQPRETNTEASLWVGVK</sequence>
<dbReference type="Proteomes" id="UP000012313">
    <property type="component" value="Unassembled WGS sequence"/>
</dbReference>
<organism evidence="2 3">
    <name type="scientific">Leptospira weilii serovar Ranarum str. ICFT</name>
    <dbReference type="NCBI Taxonomy" id="1218598"/>
    <lineage>
        <taxon>Bacteria</taxon>
        <taxon>Pseudomonadati</taxon>
        <taxon>Spirochaetota</taxon>
        <taxon>Spirochaetia</taxon>
        <taxon>Leptospirales</taxon>
        <taxon>Leptospiraceae</taxon>
        <taxon>Leptospira</taxon>
    </lineage>
</organism>
<dbReference type="AlphaFoldDB" id="N1WLY2"/>
<protein>
    <submittedName>
        <fullName evidence="2">Uncharacterized protein</fullName>
    </submittedName>
</protein>
<accession>N1WLY2</accession>
<evidence type="ECO:0000313" key="2">
    <source>
        <dbReference type="EMBL" id="EMY78252.1"/>
    </source>
</evidence>
<keyword evidence="3" id="KW-1185">Reference proteome</keyword>
<proteinExistence type="predicted"/>
<feature type="transmembrane region" description="Helical" evidence="1">
    <location>
        <begin position="6"/>
        <end position="26"/>
    </location>
</feature>
<keyword evidence="1" id="KW-0472">Membrane</keyword>
<evidence type="ECO:0000256" key="1">
    <source>
        <dbReference type="SAM" id="Phobius"/>
    </source>
</evidence>
<name>N1WLY2_9LEPT</name>
<dbReference type="EMBL" id="AOHC02000025">
    <property type="protein sequence ID" value="EMY78252.1"/>
    <property type="molecule type" value="Genomic_DNA"/>
</dbReference>
<evidence type="ECO:0000313" key="3">
    <source>
        <dbReference type="Proteomes" id="UP000012313"/>
    </source>
</evidence>